<keyword evidence="9" id="KW-0732">Signal</keyword>
<dbReference type="InterPro" id="IPR003645">
    <property type="entry name" value="Fol_N"/>
</dbReference>
<keyword evidence="2" id="KW-0677">Repeat</keyword>
<organism evidence="14 15">
    <name type="scientific">Calicophoron daubneyi</name>
    <name type="common">Rumen fluke</name>
    <name type="synonym">Paramphistomum daubneyi</name>
    <dbReference type="NCBI Taxonomy" id="300641"/>
    <lineage>
        <taxon>Eukaryota</taxon>
        <taxon>Metazoa</taxon>
        <taxon>Spiralia</taxon>
        <taxon>Lophotrochozoa</taxon>
        <taxon>Platyhelminthes</taxon>
        <taxon>Trematoda</taxon>
        <taxon>Digenea</taxon>
        <taxon>Plagiorchiida</taxon>
        <taxon>Pronocephalata</taxon>
        <taxon>Paramphistomoidea</taxon>
        <taxon>Paramphistomidae</taxon>
        <taxon>Calicophoron</taxon>
    </lineage>
</organism>
<evidence type="ECO:0000259" key="12">
    <source>
        <dbReference type="PROSITE" id="PS50027"/>
    </source>
</evidence>
<comment type="caution">
    <text evidence="14">The sequence shown here is derived from an EMBL/GenBank/DDBJ whole genome shotgun (WGS) entry which is preliminary data.</text>
</comment>
<feature type="region of interest" description="Disordered" evidence="8">
    <location>
        <begin position="793"/>
        <end position="828"/>
    </location>
</feature>
<dbReference type="PROSITE" id="PS01248">
    <property type="entry name" value="EGF_LAM_1"/>
    <property type="match status" value="1"/>
</dbReference>
<gene>
    <name evidence="14" type="ORF">CDAUBV1_LOCUS15840</name>
</gene>
<evidence type="ECO:0000313" key="15">
    <source>
        <dbReference type="Proteomes" id="UP001497525"/>
    </source>
</evidence>
<feature type="domain" description="EGF-like" evidence="11">
    <location>
        <begin position="1072"/>
        <end position="1110"/>
    </location>
</feature>
<dbReference type="SUPFAM" id="SSF100895">
    <property type="entry name" value="Kazal-type serine protease inhibitors"/>
    <property type="match status" value="6"/>
</dbReference>
<feature type="domain" description="Laminin G" evidence="10">
    <location>
        <begin position="1114"/>
        <end position="1334"/>
    </location>
</feature>
<dbReference type="Pfam" id="PF02210">
    <property type="entry name" value="Laminin_G_2"/>
    <property type="match status" value="2"/>
</dbReference>
<dbReference type="InterPro" id="IPR002049">
    <property type="entry name" value="LE_dom"/>
</dbReference>
<dbReference type="PROSITE" id="PS51465">
    <property type="entry name" value="KAZAL_2"/>
    <property type="match status" value="6"/>
</dbReference>
<dbReference type="InterPro" id="IPR001881">
    <property type="entry name" value="EGF-like_Ca-bd_dom"/>
</dbReference>
<dbReference type="Gene3D" id="2.10.25.10">
    <property type="entry name" value="Laminin"/>
    <property type="match status" value="3"/>
</dbReference>
<dbReference type="GO" id="GO:0005509">
    <property type="term" value="F:calcium ion binding"/>
    <property type="evidence" value="ECO:0007669"/>
    <property type="project" value="InterPro"/>
</dbReference>
<feature type="disulfide bond" evidence="7">
    <location>
        <begin position="718"/>
        <end position="727"/>
    </location>
</feature>
<dbReference type="FunFam" id="3.30.60.30:FF:000040">
    <property type="entry name" value="Agrin, putative"/>
    <property type="match status" value="1"/>
</dbReference>
<dbReference type="EMBL" id="CAXLJL010000734">
    <property type="protein sequence ID" value="CAL5140527.1"/>
    <property type="molecule type" value="Genomic_DNA"/>
</dbReference>
<dbReference type="InterPro" id="IPR013320">
    <property type="entry name" value="ConA-like_dom_sf"/>
</dbReference>
<dbReference type="SUPFAM" id="SSF49899">
    <property type="entry name" value="Concanavalin A-like lectins/glucanases"/>
    <property type="match status" value="2"/>
</dbReference>
<evidence type="ECO:0000256" key="6">
    <source>
        <dbReference type="PROSITE-ProRule" id="PRU00122"/>
    </source>
</evidence>
<feature type="domain" description="Kazal-like" evidence="13">
    <location>
        <begin position="553"/>
        <end position="607"/>
    </location>
</feature>
<evidence type="ECO:0000259" key="10">
    <source>
        <dbReference type="PROSITE" id="PS50025"/>
    </source>
</evidence>
<dbReference type="Pfam" id="PF00050">
    <property type="entry name" value="Kazal_1"/>
    <property type="match status" value="1"/>
</dbReference>
<comment type="caution">
    <text evidence="5">Lacks conserved residue(s) required for the propagation of feature annotation.</text>
</comment>
<feature type="domain" description="Kazal-like" evidence="13">
    <location>
        <begin position="203"/>
        <end position="260"/>
    </location>
</feature>
<feature type="domain" description="Laminin G" evidence="10">
    <location>
        <begin position="1449"/>
        <end position="1655"/>
    </location>
</feature>
<dbReference type="FunFam" id="2.10.25.10:FF:000699">
    <property type="entry name" value="Uncharacterized protein, isoform C"/>
    <property type="match status" value="1"/>
</dbReference>
<feature type="domain" description="Kazal-like" evidence="13">
    <location>
        <begin position="388"/>
        <end position="435"/>
    </location>
</feature>
<keyword evidence="4 5" id="KW-1015">Disulfide bond</keyword>
<dbReference type="InterPro" id="IPR013032">
    <property type="entry name" value="EGF-like_CS"/>
</dbReference>
<dbReference type="PROSITE" id="PS50026">
    <property type="entry name" value="EGF_3"/>
    <property type="match status" value="1"/>
</dbReference>
<dbReference type="Gene3D" id="2.60.120.200">
    <property type="match status" value="2"/>
</dbReference>
<dbReference type="GO" id="GO:0030154">
    <property type="term" value="P:cell differentiation"/>
    <property type="evidence" value="ECO:0007669"/>
    <property type="project" value="UniProtKB-KW"/>
</dbReference>
<dbReference type="SMART" id="SM00181">
    <property type="entry name" value="EGF"/>
    <property type="match status" value="2"/>
</dbReference>
<feature type="disulfide bond" evidence="7">
    <location>
        <begin position="698"/>
        <end position="710"/>
    </location>
</feature>
<evidence type="ECO:0000256" key="1">
    <source>
        <dbReference type="ARBA" id="ARBA00022536"/>
    </source>
</evidence>
<dbReference type="SMART" id="SM00280">
    <property type="entry name" value="KAZAL"/>
    <property type="match status" value="6"/>
</dbReference>
<evidence type="ECO:0000256" key="8">
    <source>
        <dbReference type="SAM" id="MobiDB-lite"/>
    </source>
</evidence>
<evidence type="ECO:0000256" key="9">
    <source>
        <dbReference type="SAM" id="SignalP"/>
    </source>
</evidence>
<keyword evidence="1 5" id="KW-0245">EGF-like domain</keyword>
<dbReference type="GO" id="GO:0030510">
    <property type="term" value="P:regulation of BMP signaling pathway"/>
    <property type="evidence" value="ECO:0007669"/>
    <property type="project" value="TreeGrafter"/>
</dbReference>
<feature type="disulfide bond" evidence="5">
    <location>
        <begin position="1100"/>
        <end position="1109"/>
    </location>
</feature>
<name>A0AAV2TT13_CALDB</name>
<evidence type="ECO:0000256" key="5">
    <source>
        <dbReference type="PROSITE-ProRule" id="PRU00076"/>
    </source>
</evidence>
<evidence type="ECO:0000259" key="11">
    <source>
        <dbReference type="PROSITE" id="PS50026"/>
    </source>
</evidence>
<dbReference type="CDD" id="cd00054">
    <property type="entry name" value="EGF_CA"/>
    <property type="match status" value="1"/>
</dbReference>
<evidence type="ECO:0000313" key="14">
    <source>
        <dbReference type="EMBL" id="CAL5140527.1"/>
    </source>
</evidence>
<evidence type="ECO:0000256" key="4">
    <source>
        <dbReference type="ARBA" id="ARBA00023157"/>
    </source>
</evidence>
<dbReference type="SMART" id="SM00179">
    <property type="entry name" value="EGF_CA"/>
    <property type="match status" value="1"/>
</dbReference>
<evidence type="ECO:0008006" key="16">
    <source>
        <dbReference type="Google" id="ProtNLM"/>
    </source>
</evidence>
<feature type="domain" description="Laminin EGF-like" evidence="12">
    <location>
        <begin position="698"/>
        <end position="750"/>
    </location>
</feature>
<feature type="disulfide bond" evidence="6">
    <location>
        <begin position="1628"/>
        <end position="1655"/>
    </location>
</feature>
<evidence type="ECO:0000256" key="2">
    <source>
        <dbReference type="ARBA" id="ARBA00022737"/>
    </source>
</evidence>
<sequence length="1655" mass="183639">MWTSNGILGILFTCVASFICPIHACLGMEQFLASTDHDRTLIFEAQLLQTSPETVQTYGANAYVNITRIIRQPATGWRIAPKELAHIRGIMERPVDSPSCLPPLVKGSRYVWVTLNMPTRKGSMEDSLKLYPGGLFAVGHEKKKYTADRPVADQNSHDQPHHDQPPQGLLLNAQKPPTKLLDEPPQYDAAIPRASVLSDLYALPDSLTCVLRPCPIYLAPVCGTDGATYQNECWLQQKSCILLQSRRPGIKTAYTGVCLVHQQNGYAKQPVALCESSNICMYGARCRDSPQNSPAAVVPLGLGAQQSWLTKCSCQHLDCSNKWPDPVCGSDGETYSSECFLARRICDDQVSRKVLYRGNCASNPCLGHTCRWPGEHCQVDTHGQPNCVCPDPCPRVIAPVCGSDGVTYDNHCELERTACLKMREIWVVYAGQCSAEPQCQALGLQCQGYEVCSEIVAPQIYGQLQQYPSGSYQNDLVPRQQQMVTRCLCPVCPEQGLGSQVCGTDGQTYRSECHLRASACQRQLDDLKVSSRGPCDSCKTKQCKFYSICQLNSLGEPECICPTGCLYVRKPVCGTDGKMYENECFLKVKACADQKEIHVAQEGHCKRCLYDCPLGYQCRNGECVCRDSCPKPNPLESEICGDDGKLYPSECELKRAACMQGKSIKIDLSGSCHRPRNAGKVFDLEGVPQADEVNLQVCKCNKYGALSEYCDKLGLCHCKWGATGRLCDKCVPGYWGLENGHQCIDCSCHRRGSLNTTCDQKTGQCICRPGIHGRQCSICPDGGQVTERGCLKDGTGPAEPEHREIPSGSQTPVADREHPENIPTSGRRFTPQTTLLVRAPFFLTMPTVLRLIVSLSSLDGNLLHCYVSPSKQESLTIENMRDHQISLSLIGGHVEFEYTDGRYLDRTFTVQTADKVQLNTPQIILAGISNGNPWVQLNYRPKTNSIDVKTKWISPDSSHQDELPSTGGRGTIMVGRRVVRYRDRNSNTLLGKEHPGIVGCLLQLRIEAGTPLERRDFDLLGGDMSEIAWLGVQQNEAPVCRVPEQTKAASIQSDSNQQHTMMTSKWEEDIVTEDRCTTEHPCRNGGTCVASKGNSYECICPPGWQGEECTQVATVIPEFNGNSFIRLPGPRGRQSMKHKRLRLELVFLATKAPGLLFYIPPSRSGAAVNPFIAAYIDQKGYLMVVCRVGIRQQQSVEDTLEQRSHVIFLRYPIPLKTNRWNVLTIDKRRKIMDVSVNGKTQQSIRLTPPQFEMLPRRSRRALTAFDLSSSPIYLGGYAGEDKHPFSLDVSVGFSGAIQKIKVNQAEVVLAGTPAPKAASYEYWSNVTQWQGPPCGPKYSPCAVDSLNHVCRPHGSQALCACSTPQQLWQILHERGDRNIDEAEKRACENRQAELNELSSDQKNDQSNDYMDEQDYQDIQYDGLPKPRSSIQQKPYEKPTSSGNSAKCGPLSVKFEGKTVFEFRGLVQSPNAYNVRLSLRTTSQDGLILLLINEDVSESSSYVQRQQGMGDQVELTILAMRKGRVEFSIIVAPRPVSTYETDYSRIVYSGAVSPLQLQAETRVNDGKCHSVHAVRSHRRVTLIIDNYMVFGEFLGNRIWSRSRNSAFLGGSMLNITSLPWEYQRNFTGCIAELYANEQQVGMLTSPVSIRGPLSSC</sequence>
<dbReference type="SMART" id="SM00282">
    <property type="entry name" value="LamG"/>
    <property type="match status" value="2"/>
</dbReference>
<dbReference type="PROSITE" id="PS50027">
    <property type="entry name" value="EGF_LAM_2"/>
    <property type="match status" value="1"/>
</dbReference>
<dbReference type="InterPro" id="IPR000742">
    <property type="entry name" value="EGF"/>
</dbReference>
<dbReference type="CDD" id="cd00110">
    <property type="entry name" value="LamG"/>
    <property type="match status" value="2"/>
</dbReference>
<evidence type="ECO:0000259" key="13">
    <source>
        <dbReference type="PROSITE" id="PS51465"/>
    </source>
</evidence>
<dbReference type="PROSITE" id="PS00022">
    <property type="entry name" value="EGF_1"/>
    <property type="match status" value="1"/>
</dbReference>
<feature type="signal peptide" evidence="9">
    <location>
        <begin position="1"/>
        <end position="24"/>
    </location>
</feature>
<feature type="compositionally biased region" description="Polar residues" evidence="8">
    <location>
        <begin position="1428"/>
        <end position="1444"/>
    </location>
</feature>
<keyword evidence="3" id="KW-0221">Differentiation</keyword>
<feature type="domain" description="Kazal-like" evidence="13">
    <location>
        <begin position="313"/>
        <end position="362"/>
    </location>
</feature>
<accession>A0AAV2TT13</accession>
<protein>
    <recommendedName>
        <fullName evidence="16">Agrin</fullName>
    </recommendedName>
</protein>
<reference evidence="14" key="1">
    <citation type="submission" date="2024-06" db="EMBL/GenBank/DDBJ databases">
        <authorList>
            <person name="Liu X."/>
            <person name="Lenzi L."/>
            <person name="Haldenby T S."/>
            <person name="Uol C."/>
        </authorList>
    </citation>
    <scope>NUCLEOTIDE SEQUENCE</scope>
</reference>
<dbReference type="InterPro" id="IPR036058">
    <property type="entry name" value="Kazal_dom_sf"/>
</dbReference>
<dbReference type="Pfam" id="PF12661">
    <property type="entry name" value="hEGF"/>
    <property type="match status" value="1"/>
</dbReference>
<dbReference type="PROSITE" id="PS50025">
    <property type="entry name" value="LAM_G_DOMAIN"/>
    <property type="match status" value="2"/>
</dbReference>
<dbReference type="Pfam" id="PF07648">
    <property type="entry name" value="Kazal_2"/>
    <property type="match status" value="5"/>
</dbReference>
<dbReference type="CDD" id="cd00055">
    <property type="entry name" value="EGF_Lam"/>
    <property type="match status" value="2"/>
</dbReference>
<feature type="domain" description="Kazal-like" evidence="13">
    <location>
        <begin position="488"/>
        <end position="537"/>
    </location>
</feature>
<dbReference type="InterPro" id="IPR001791">
    <property type="entry name" value="Laminin_G"/>
</dbReference>
<proteinExistence type="predicted"/>
<dbReference type="CDD" id="cd00104">
    <property type="entry name" value="KAZAL_FS"/>
    <property type="match status" value="6"/>
</dbReference>
<dbReference type="Proteomes" id="UP001497525">
    <property type="component" value="Unassembled WGS sequence"/>
</dbReference>
<evidence type="ECO:0000256" key="3">
    <source>
        <dbReference type="ARBA" id="ARBA00022782"/>
    </source>
</evidence>
<dbReference type="FunFam" id="3.30.60.30:FF:000024">
    <property type="entry name" value="Transmembrane agrin"/>
    <property type="match status" value="1"/>
</dbReference>
<feature type="region of interest" description="Disordered" evidence="8">
    <location>
        <begin position="1419"/>
        <end position="1444"/>
    </location>
</feature>
<dbReference type="PROSITE" id="PS01186">
    <property type="entry name" value="EGF_2"/>
    <property type="match status" value="1"/>
</dbReference>
<feature type="chain" id="PRO_5043371303" description="Agrin" evidence="9">
    <location>
        <begin position="25"/>
        <end position="1655"/>
    </location>
</feature>
<dbReference type="InterPro" id="IPR009030">
    <property type="entry name" value="Growth_fac_rcpt_cys_sf"/>
</dbReference>
<evidence type="ECO:0000256" key="7">
    <source>
        <dbReference type="PROSITE-ProRule" id="PRU00460"/>
    </source>
</evidence>
<dbReference type="SUPFAM" id="SSF57184">
    <property type="entry name" value="Growth factor receptor domain"/>
    <property type="match status" value="1"/>
</dbReference>
<feature type="domain" description="Kazal-like" evidence="13">
    <location>
        <begin position="624"/>
        <end position="674"/>
    </location>
</feature>
<feature type="compositionally biased region" description="Basic and acidic residues" evidence="8">
    <location>
        <begin position="149"/>
        <end position="164"/>
    </location>
</feature>
<feature type="region of interest" description="Disordered" evidence="8">
    <location>
        <begin position="149"/>
        <end position="185"/>
    </location>
</feature>
<dbReference type="InterPro" id="IPR002350">
    <property type="entry name" value="Kazal_dom"/>
</dbReference>
<dbReference type="PANTHER" id="PTHR10913:SF81">
    <property type="entry name" value="KAZAL-LIKE DOMAIN-CONTAINING PROTEIN"/>
    <property type="match status" value="1"/>
</dbReference>
<dbReference type="Pfam" id="PF00053">
    <property type="entry name" value="EGF_laminin"/>
    <property type="match status" value="2"/>
</dbReference>
<dbReference type="GO" id="GO:0005615">
    <property type="term" value="C:extracellular space"/>
    <property type="evidence" value="ECO:0007669"/>
    <property type="project" value="TreeGrafter"/>
</dbReference>
<dbReference type="SMART" id="SM00180">
    <property type="entry name" value="EGF_Lam"/>
    <property type="match status" value="2"/>
</dbReference>
<dbReference type="SMART" id="SM00274">
    <property type="entry name" value="FOLN"/>
    <property type="match status" value="2"/>
</dbReference>
<dbReference type="PANTHER" id="PTHR10913">
    <property type="entry name" value="FOLLISTATIN-RELATED"/>
    <property type="match status" value="1"/>
</dbReference>
<keyword evidence="7" id="KW-0424">Laminin EGF-like domain</keyword>
<dbReference type="InterPro" id="IPR050653">
    <property type="entry name" value="Prot_Inhib_GrowthFact_Antg"/>
</dbReference>
<dbReference type="Gene3D" id="3.30.60.30">
    <property type="match status" value="6"/>
</dbReference>